<dbReference type="GO" id="GO:0033554">
    <property type="term" value="P:cellular response to stress"/>
    <property type="evidence" value="ECO:0007669"/>
    <property type="project" value="UniProtKB-ARBA"/>
</dbReference>
<keyword evidence="13" id="KW-1185">Reference proteome</keyword>
<dbReference type="FunFam" id="3.30.200.20:FF:000126">
    <property type="entry name" value="Dual specificity mitogen-activated protein kinase kinase 4"/>
    <property type="match status" value="1"/>
</dbReference>
<accession>A0AAV2H9M3</accession>
<evidence type="ECO:0000256" key="4">
    <source>
        <dbReference type="ARBA" id="ARBA00022741"/>
    </source>
</evidence>
<gene>
    <name evidence="12" type="ORF">GSLYS_00002986001</name>
</gene>
<dbReference type="CDD" id="cd06616">
    <property type="entry name" value="PKc_MKK4"/>
    <property type="match status" value="1"/>
</dbReference>
<evidence type="ECO:0000256" key="2">
    <source>
        <dbReference type="ARBA" id="ARBA00022553"/>
    </source>
</evidence>
<evidence type="ECO:0000256" key="1">
    <source>
        <dbReference type="ARBA" id="ARBA00022527"/>
    </source>
</evidence>
<feature type="region of interest" description="Disordered" evidence="10">
    <location>
        <begin position="1"/>
        <end position="58"/>
    </location>
</feature>
<dbReference type="Gene3D" id="3.30.200.20">
    <property type="entry name" value="Phosphorylase Kinase, domain 1"/>
    <property type="match status" value="1"/>
</dbReference>
<dbReference type="SUPFAM" id="SSF56112">
    <property type="entry name" value="Protein kinase-like (PK-like)"/>
    <property type="match status" value="1"/>
</dbReference>
<reference evidence="12 13" key="1">
    <citation type="submission" date="2024-04" db="EMBL/GenBank/DDBJ databases">
        <authorList>
            <consortium name="Genoscope - CEA"/>
            <person name="William W."/>
        </authorList>
    </citation>
    <scope>NUCLEOTIDE SEQUENCE [LARGE SCALE GENOMIC DNA]</scope>
</reference>
<dbReference type="EMBL" id="CAXITT010000039">
    <property type="protein sequence ID" value="CAL1528816.1"/>
    <property type="molecule type" value="Genomic_DNA"/>
</dbReference>
<dbReference type="InterPro" id="IPR000719">
    <property type="entry name" value="Prot_kinase_dom"/>
</dbReference>
<evidence type="ECO:0000313" key="13">
    <source>
        <dbReference type="Proteomes" id="UP001497497"/>
    </source>
</evidence>
<organism evidence="12 13">
    <name type="scientific">Lymnaea stagnalis</name>
    <name type="common">Great pond snail</name>
    <name type="synonym">Helix stagnalis</name>
    <dbReference type="NCBI Taxonomy" id="6523"/>
    <lineage>
        <taxon>Eukaryota</taxon>
        <taxon>Metazoa</taxon>
        <taxon>Spiralia</taxon>
        <taxon>Lophotrochozoa</taxon>
        <taxon>Mollusca</taxon>
        <taxon>Gastropoda</taxon>
        <taxon>Heterobranchia</taxon>
        <taxon>Euthyneura</taxon>
        <taxon>Panpulmonata</taxon>
        <taxon>Hygrophila</taxon>
        <taxon>Lymnaeoidea</taxon>
        <taxon>Lymnaeidae</taxon>
        <taxon>Lymnaea</taxon>
    </lineage>
</organism>
<dbReference type="GO" id="GO:0005524">
    <property type="term" value="F:ATP binding"/>
    <property type="evidence" value="ECO:0007669"/>
    <property type="project" value="UniProtKB-KW"/>
</dbReference>
<keyword evidence="6" id="KW-0067">ATP-binding</keyword>
<dbReference type="PANTHER" id="PTHR48013">
    <property type="entry name" value="DUAL SPECIFICITY MITOGEN-ACTIVATED PROTEIN KINASE KINASE 5-RELATED"/>
    <property type="match status" value="1"/>
</dbReference>
<feature type="compositionally biased region" description="Basic and acidic residues" evidence="10">
    <location>
        <begin position="13"/>
        <end position="22"/>
    </location>
</feature>
<keyword evidence="5" id="KW-0418">Kinase</keyword>
<name>A0AAV2H9M3_LYMST</name>
<evidence type="ECO:0000256" key="3">
    <source>
        <dbReference type="ARBA" id="ARBA00022679"/>
    </source>
</evidence>
<dbReference type="GO" id="GO:0004713">
    <property type="term" value="F:protein tyrosine kinase activity"/>
    <property type="evidence" value="ECO:0007669"/>
    <property type="project" value="UniProtKB-KW"/>
</dbReference>
<comment type="similarity">
    <text evidence="8">Belongs to the protein kinase superfamily. STE Ser/Thr protein kinase family. MAP kinase kinase subfamily.</text>
</comment>
<dbReference type="Pfam" id="PF00069">
    <property type="entry name" value="Pkinase"/>
    <property type="match status" value="1"/>
</dbReference>
<dbReference type="Gene3D" id="1.10.510.10">
    <property type="entry name" value="Transferase(Phosphotransferase) domain 1"/>
    <property type="match status" value="1"/>
</dbReference>
<dbReference type="PROSITE" id="PS50011">
    <property type="entry name" value="PROTEIN_KINASE_DOM"/>
    <property type="match status" value="1"/>
</dbReference>
<dbReference type="PROSITE" id="PS00108">
    <property type="entry name" value="PROTEIN_KINASE_ST"/>
    <property type="match status" value="1"/>
</dbReference>
<sequence length="455" mass="51418">MTSRDFPDEIIDESSKRNELRRPSSLSDGLRGFSSPRQEATPRRWQPNDTVYGQDTAQQDFRKLANFSRNSKMAAPDSGDQSSEIRQSLRLDFVAGSPSPSATPSSIKQPSPSNSILADLGHTAQIERLRSRGIERTTGKLQISPEESFEFTSEDLKDLGEMGRGNYGFVNKMIHDKSGTIMAVKRIRSTVEERDQKQLLMDLDVVMRSNDCPYIVQFFGALFKEGDCWICMELMDISLDKFYKFVYGDLHASIPEDILGKITVATVKALNYLKEKLKIIHRDVKPSNILLDRKGNIKLCDFGISGHLVDSIAKSRDAGCRPYMAPERIDPKASSRGYDVRSDVWSLGITLMELATGKFPYPKWQSVFDQLQQVVQGQAPRLPSDSTFSVECINFINTCLTKEDKQRPKYNKLLEDPFIKRYEEVEVDVATYVCHIHDMILQSSPSPSSCEQPLS</sequence>
<dbReference type="Proteomes" id="UP001497497">
    <property type="component" value="Unassembled WGS sequence"/>
</dbReference>
<dbReference type="GO" id="GO:0008545">
    <property type="term" value="F:JUN kinase kinase activity"/>
    <property type="evidence" value="ECO:0007669"/>
    <property type="project" value="TreeGrafter"/>
</dbReference>
<keyword evidence="4" id="KW-0547">Nucleotide-binding</keyword>
<proteinExistence type="inferred from homology"/>
<feature type="domain" description="Protein kinase" evidence="11">
    <location>
        <begin position="156"/>
        <end position="419"/>
    </location>
</feature>
<dbReference type="AlphaFoldDB" id="A0AAV2H9M3"/>
<dbReference type="FunFam" id="1.10.510.10:FF:000090">
    <property type="entry name" value="Dual specificity mitogen-activated protein kinase kinase 4"/>
    <property type="match status" value="1"/>
</dbReference>
<dbReference type="EC" id="2.7.12.2" evidence="9"/>
<dbReference type="SMART" id="SM00220">
    <property type="entry name" value="S_TKc"/>
    <property type="match status" value="1"/>
</dbReference>
<keyword evidence="3" id="KW-0808">Transferase</keyword>
<evidence type="ECO:0000256" key="5">
    <source>
        <dbReference type="ARBA" id="ARBA00022777"/>
    </source>
</evidence>
<feature type="compositionally biased region" description="Polar residues" evidence="10">
    <location>
        <begin position="47"/>
        <end position="58"/>
    </location>
</feature>
<evidence type="ECO:0000256" key="6">
    <source>
        <dbReference type="ARBA" id="ARBA00022840"/>
    </source>
</evidence>
<keyword evidence="7" id="KW-0829">Tyrosine-protein kinase</keyword>
<evidence type="ECO:0000256" key="8">
    <source>
        <dbReference type="ARBA" id="ARBA00038035"/>
    </source>
</evidence>
<dbReference type="InterPro" id="IPR011009">
    <property type="entry name" value="Kinase-like_dom_sf"/>
</dbReference>
<keyword evidence="1" id="KW-0723">Serine/threonine-protein kinase</keyword>
<dbReference type="InterPro" id="IPR008271">
    <property type="entry name" value="Ser/Thr_kinase_AS"/>
</dbReference>
<protein>
    <recommendedName>
        <fullName evidence="9">mitogen-activated protein kinase kinase</fullName>
        <ecNumber evidence="9">2.7.12.2</ecNumber>
    </recommendedName>
</protein>
<evidence type="ECO:0000256" key="10">
    <source>
        <dbReference type="SAM" id="MobiDB-lite"/>
    </source>
</evidence>
<dbReference type="GO" id="GO:0004674">
    <property type="term" value="F:protein serine/threonine kinase activity"/>
    <property type="evidence" value="ECO:0007669"/>
    <property type="project" value="UniProtKB-KW"/>
</dbReference>
<dbReference type="PANTHER" id="PTHR48013:SF15">
    <property type="entry name" value="DUAL SPECIFICITY MITOGEN-ACTIVATED PROTEIN KINASE KINASE 4"/>
    <property type="match status" value="1"/>
</dbReference>
<evidence type="ECO:0000313" key="12">
    <source>
        <dbReference type="EMBL" id="CAL1528816.1"/>
    </source>
</evidence>
<evidence type="ECO:0000256" key="9">
    <source>
        <dbReference type="ARBA" id="ARBA00038999"/>
    </source>
</evidence>
<feature type="region of interest" description="Disordered" evidence="10">
    <location>
        <begin position="94"/>
        <end position="113"/>
    </location>
</feature>
<feature type="compositionally biased region" description="Low complexity" evidence="10">
    <location>
        <begin position="97"/>
        <end position="106"/>
    </location>
</feature>
<evidence type="ECO:0000256" key="7">
    <source>
        <dbReference type="ARBA" id="ARBA00023137"/>
    </source>
</evidence>
<dbReference type="GO" id="GO:0005829">
    <property type="term" value="C:cytosol"/>
    <property type="evidence" value="ECO:0007669"/>
    <property type="project" value="UniProtKB-ARBA"/>
</dbReference>
<feature type="region of interest" description="Disordered" evidence="10">
    <location>
        <begin position="65"/>
        <end position="84"/>
    </location>
</feature>
<evidence type="ECO:0000259" key="11">
    <source>
        <dbReference type="PROSITE" id="PS50011"/>
    </source>
</evidence>
<keyword evidence="2" id="KW-0597">Phosphoprotein</keyword>
<comment type="caution">
    <text evidence="12">The sequence shown here is derived from an EMBL/GenBank/DDBJ whole genome shotgun (WGS) entry which is preliminary data.</text>
</comment>